<dbReference type="SMART" id="SM00530">
    <property type="entry name" value="HTH_XRE"/>
    <property type="match status" value="1"/>
</dbReference>
<dbReference type="Gene3D" id="1.25.40.10">
    <property type="entry name" value="Tetratricopeptide repeat domain"/>
    <property type="match status" value="1"/>
</dbReference>
<dbReference type="SUPFAM" id="SSF48452">
    <property type="entry name" value="TPR-like"/>
    <property type="match status" value="1"/>
</dbReference>
<dbReference type="InterPro" id="IPR011990">
    <property type="entry name" value="TPR-like_helical_dom_sf"/>
</dbReference>
<dbReference type="PROSITE" id="PS50943">
    <property type="entry name" value="HTH_CROC1"/>
    <property type="match status" value="1"/>
</dbReference>
<accession>A0A3S2TTP6</accession>
<organism evidence="2 3">
    <name type="scientific">Niallia taxi</name>
    <dbReference type="NCBI Taxonomy" id="2499688"/>
    <lineage>
        <taxon>Bacteria</taxon>
        <taxon>Bacillati</taxon>
        <taxon>Bacillota</taxon>
        <taxon>Bacilli</taxon>
        <taxon>Bacillales</taxon>
        <taxon>Bacillaceae</taxon>
        <taxon>Niallia</taxon>
    </lineage>
</organism>
<gene>
    <name evidence="2" type="ORF">EM808_15405</name>
</gene>
<dbReference type="PANTHER" id="PTHR37038:SF14">
    <property type="entry name" value="TRANSCRIPTIONAL ACTIVATOR"/>
    <property type="match status" value="1"/>
</dbReference>
<dbReference type="Pfam" id="PF01381">
    <property type="entry name" value="HTH_3"/>
    <property type="match status" value="1"/>
</dbReference>
<dbReference type="GO" id="GO:0003677">
    <property type="term" value="F:DNA binding"/>
    <property type="evidence" value="ECO:0007669"/>
    <property type="project" value="InterPro"/>
</dbReference>
<dbReference type="AlphaFoldDB" id="A0A3S2TTP6"/>
<dbReference type="InterPro" id="IPR001387">
    <property type="entry name" value="Cro/C1-type_HTH"/>
</dbReference>
<protein>
    <submittedName>
        <fullName evidence="2">XRE family transcriptional regulator</fullName>
    </submittedName>
</protein>
<sequence>MVRMMVELNAKALGAEIKRLRKMNKISQAQLADGICTQATISGIEAGRGYPGVDILYIISIRLKVSLEYLYKILVNDAEDYIKETEELLENLMKQKNYQEAFEICQSERKQGSRQLGYKFEQLIAWVHIVSGYYLEKYDYPTAIKELENLLDDDHPLFGQDFIDFRIQNSIAIIYAENNLFQKSLRQYKKILTYKEFLKQQHKFQIKLHYNISKLFFLQKEYTLSLEHADLGIALGKQKEDISMTGQLYFQRGECLEVLSGDIMKAIDSYRRSMFIFELLGNEQYVKMVKEQKREIFAPV</sequence>
<evidence type="ECO:0000313" key="3">
    <source>
        <dbReference type="Proteomes" id="UP000288024"/>
    </source>
</evidence>
<reference evidence="2 3" key="1">
    <citation type="submission" date="2019-01" db="EMBL/GenBank/DDBJ databases">
        <title>Bacillus sp. M5HDSG1-1, whole genome shotgun sequence.</title>
        <authorList>
            <person name="Tuo L."/>
        </authorList>
    </citation>
    <scope>NUCLEOTIDE SEQUENCE [LARGE SCALE GENOMIC DNA]</scope>
    <source>
        <strain evidence="2 3">M5HDSG1-1</strain>
    </source>
</reference>
<dbReference type="InterPro" id="IPR053163">
    <property type="entry name" value="HTH-type_regulator_Rgg"/>
</dbReference>
<dbReference type="SUPFAM" id="SSF47413">
    <property type="entry name" value="lambda repressor-like DNA-binding domains"/>
    <property type="match status" value="1"/>
</dbReference>
<dbReference type="Pfam" id="PF18768">
    <property type="entry name" value="RNPP_C"/>
    <property type="match status" value="1"/>
</dbReference>
<dbReference type="InterPro" id="IPR041315">
    <property type="entry name" value="PlcR_TPR"/>
</dbReference>
<name>A0A3S2TTP6_9BACI</name>
<dbReference type="CDD" id="cd00093">
    <property type="entry name" value="HTH_XRE"/>
    <property type="match status" value="1"/>
</dbReference>
<dbReference type="PANTHER" id="PTHR37038">
    <property type="entry name" value="TRANSCRIPTIONAL REGULATOR-RELATED"/>
    <property type="match status" value="1"/>
</dbReference>
<evidence type="ECO:0000259" key="1">
    <source>
        <dbReference type="PROSITE" id="PS50943"/>
    </source>
</evidence>
<evidence type="ECO:0000313" key="2">
    <source>
        <dbReference type="EMBL" id="RVT61627.1"/>
    </source>
</evidence>
<proteinExistence type="predicted"/>
<dbReference type="Proteomes" id="UP000288024">
    <property type="component" value="Unassembled WGS sequence"/>
</dbReference>
<dbReference type="EMBL" id="RZTZ01000005">
    <property type="protein sequence ID" value="RVT61627.1"/>
    <property type="molecule type" value="Genomic_DNA"/>
</dbReference>
<dbReference type="InterPro" id="IPR010982">
    <property type="entry name" value="Lambda_DNA-bd_dom_sf"/>
</dbReference>
<comment type="caution">
    <text evidence="2">The sequence shown here is derived from an EMBL/GenBank/DDBJ whole genome shotgun (WGS) entry which is preliminary data.</text>
</comment>
<feature type="domain" description="HTH cro/C1-type" evidence="1">
    <location>
        <begin position="17"/>
        <end position="70"/>
    </location>
</feature>
<keyword evidence="3" id="KW-1185">Reference proteome</keyword>